<organism evidence="4 5">
    <name type="scientific">Luteibaculum oceani</name>
    <dbReference type="NCBI Taxonomy" id="1294296"/>
    <lineage>
        <taxon>Bacteria</taxon>
        <taxon>Pseudomonadati</taxon>
        <taxon>Bacteroidota</taxon>
        <taxon>Flavobacteriia</taxon>
        <taxon>Flavobacteriales</taxon>
        <taxon>Luteibaculaceae</taxon>
        <taxon>Luteibaculum</taxon>
    </lineage>
</organism>
<feature type="domain" description="Bacterial surface antigen (D15)" evidence="3">
    <location>
        <begin position="100"/>
        <end position="369"/>
    </location>
</feature>
<name>A0A5C6VKN9_9FLAO</name>
<protein>
    <submittedName>
        <fullName evidence="4">BamA/TamA family outer membrane protein</fullName>
    </submittedName>
</protein>
<dbReference type="Pfam" id="PF01103">
    <property type="entry name" value="Omp85"/>
    <property type="match status" value="1"/>
</dbReference>
<keyword evidence="5" id="KW-1185">Reference proteome</keyword>
<evidence type="ECO:0000313" key="4">
    <source>
        <dbReference type="EMBL" id="TXC85264.1"/>
    </source>
</evidence>
<dbReference type="InterPro" id="IPR000184">
    <property type="entry name" value="Bac_surfAg_D15"/>
</dbReference>
<keyword evidence="2" id="KW-0472">Membrane</keyword>
<sequence length="369" mass="41742">MHLHLNLKCLFIPFLFTLVLGSLTLITRGQDSLETDLEKEKNAKIFPIPIAFYTPETGLGLGAGVTSVVKTKGGDFMPRKSQLTFGFAYTSLKQLLMYVPFSLYTFRQKMYLQGELGYFDYTFRYFGITNGTKRDSIEFYRANFPRVRINAFAQIADGVFVGPRLVYDKFSFSTFNPEGRLRNMDVPGSEDHFVGTIGVGGIVDKRDNNLFPTSGYYGALSIDQSINPDYKYTTLMMDFTKYFPWSNKGTFAINLFGQSLFGEAPFTAMPKLGGTKKLRGYFEGSILQEHIFAWQAEARRMVWKRLGFAAFFGAGNGFRPGETFHIKNTQISSGLGLRIRLTDQLNARLDYAIGMQNRSGFYITFGEAF</sequence>
<evidence type="ECO:0000256" key="1">
    <source>
        <dbReference type="ARBA" id="ARBA00004370"/>
    </source>
</evidence>
<proteinExistence type="predicted"/>
<dbReference type="AlphaFoldDB" id="A0A5C6VKN9"/>
<evidence type="ECO:0000259" key="3">
    <source>
        <dbReference type="Pfam" id="PF01103"/>
    </source>
</evidence>
<comment type="subcellular location">
    <subcellularLocation>
        <location evidence="1">Membrane</location>
    </subcellularLocation>
</comment>
<dbReference type="EMBL" id="VORB01000001">
    <property type="protein sequence ID" value="TXC85264.1"/>
    <property type="molecule type" value="Genomic_DNA"/>
</dbReference>
<evidence type="ECO:0000313" key="5">
    <source>
        <dbReference type="Proteomes" id="UP000321168"/>
    </source>
</evidence>
<accession>A0A5C6VKN9</accession>
<reference evidence="4 5" key="1">
    <citation type="submission" date="2019-08" db="EMBL/GenBank/DDBJ databases">
        <title>Genome of Luteibaculum oceani JCM 18817.</title>
        <authorList>
            <person name="Bowman J.P."/>
        </authorList>
    </citation>
    <scope>NUCLEOTIDE SEQUENCE [LARGE SCALE GENOMIC DNA]</scope>
    <source>
        <strain evidence="4 5">JCM 18817</strain>
    </source>
</reference>
<evidence type="ECO:0000256" key="2">
    <source>
        <dbReference type="ARBA" id="ARBA00023136"/>
    </source>
</evidence>
<dbReference type="GO" id="GO:0019867">
    <property type="term" value="C:outer membrane"/>
    <property type="evidence" value="ECO:0007669"/>
    <property type="project" value="InterPro"/>
</dbReference>
<dbReference type="Proteomes" id="UP000321168">
    <property type="component" value="Unassembled WGS sequence"/>
</dbReference>
<gene>
    <name evidence="4" type="ORF">FRX97_01175</name>
</gene>
<dbReference type="OrthoDB" id="9771071at2"/>
<dbReference type="Gene3D" id="2.40.160.50">
    <property type="entry name" value="membrane protein fhac: a member of the omp85/tpsb transporter family"/>
    <property type="match status" value="1"/>
</dbReference>
<comment type="caution">
    <text evidence="4">The sequence shown here is derived from an EMBL/GenBank/DDBJ whole genome shotgun (WGS) entry which is preliminary data.</text>
</comment>